<dbReference type="InterPro" id="IPR036286">
    <property type="entry name" value="LexA/Signal_pep-like_sf"/>
</dbReference>
<evidence type="ECO:0000256" key="4">
    <source>
        <dbReference type="ARBA" id="ARBA00013208"/>
    </source>
</evidence>
<keyword evidence="7" id="KW-0812">Transmembrane</keyword>
<evidence type="ECO:0000313" key="10">
    <source>
        <dbReference type="Proteomes" id="UP000051697"/>
    </source>
</evidence>
<gene>
    <name evidence="9" type="ORF">FC70_GL001314</name>
</gene>
<feature type="active site" evidence="6">
    <location>
        <position position="40"/>
    </location>
</feature>
<dbReference type="CDD" id="cd06530">
    <property type="entry name" value="S26_SPase_I"/>
    <property type="match status" value="1"/>
</dbReference>
<comment type="catalytic activity">
    <reaction evidence="1 7">
        <text>Cleavage of hydrophobic, N-terminal signal or leader sequences from secreted and periplasmic proteins.</text>
        <dbReference type="EC" id="3.4.21.89"/>
    </reaction>
</comment>
<evidence type="ECO:0000256" key="7">
    <source>
        <dbReference type="RuleBase" id="RU362042"/>
    </source>
</evidence>
<reference evidence="9 10" key="1">
    <citation type="journal article" date="2015" name="Genome Announc.">
        <title>Expanding the biotechnology potential of lactobacilli through comparative genomics of 213 strains and associated genera.</title>
        <authorList>
            <person name="Sun Z."/>
            <person name="Harris H.M."/>
            <person name="McCann A."/>
            <person name="Guo C."/>
            <person name="Argimon S."/>
            <person name="Zhang W."/>
            <person name="Yang X."/>
            <person name="Jeffery I.B."/>
            <person name="Cooney J.C."/>
            <person name="Kagawa T.F."/>
            <person name="Liu W."/>
            <person name="Song Y."/>
            <person name="Salvetti E."/>
            <person name="Wrobel A."/>
            <person name="Rasinkangas P."/>
            <person name="Parkhill J."/>
            <person name="Rea M.C."/>
            <person name="O'Sullivan O."/>
            <person name="Ritari J."/>
            <person name="Douillard F.P."/>
            <person name="Paul Ross R."/>
            <person name="Yang R."/>
            <person name="Briner A.E."/>
            <person name="Felis G.E."/>
            <person name="de Vos W.M."/>
            <person name="Barrangou R."/>
            <person name="Klaenhammer T.R."/>
            <person name="Caufield P.W."/>
            <person name="Cui Y."/>
            <person name="Zhang H."/>
            <person name="O'Toole P.W."/>
        </authorList>
    </citation>
    <scope>NUCLEOTIDE SEQUENCE [LARGE SCALE GENOMIC DNA]</scope>
    <source>
        <strain evidence="9 10">DSM 15707</strain>
    </source>
</reference>
<evidence type="ECO:0000313" key="9">
    <source>
        <dbReference type="EMBL" id="KRL55710.1"/>
    </source>
</evidence>
<evidence type="ECO:0000259" key="8">
    <source>
        <dbReference type="Pfam" id="PF10502"/>
    </source>
</evidence>
<evidence type="ECO:0000256" key="6">
    <source>
        <dbReference type="PIRSR" id="PIRSR600223-1"/>
    </source>
</evidence>
<organism evidence="9 10">
    <name type="scientific">Paucilactobacillus oligofermentans DSM 15707 = LMG 22743</name>
    <dbReference type="NCBI Taxonomy" id="1423778"/>
    <lineage>
        <taxon>Bacteria</taxon>
        <taxon>Bacillati</taxon>
        <taxon>Bacillota</taxon>
        <taxon>Bacilli</taxon>
        <taxon>Lactobacillales</taxon>
        <taxon>Lactobacillaceae</taxon>
        <taxon>Paucilactobacillus</taxon>
    </lineage>
</organism>
<keyword evidence="7" id="KW-0472">Membrane</keyword>
<dbReference type="InterPro" id="IPR019533">
    <property type="entry name" value="Peptidase_S26"/>
</dbReference>
<dbReference type="Proteomes" id="UP000051697">
    <property type="component" value="Unassembled WGS sequence"/>
</dbReference>
<dbReference type="GO" id="GO:0004252">
    <property type="term" value="F:serine-type endopeptidase activity"/>
    <property type="evidence" value="ECO:0007669"/>
    <property type="project" value="InterPro"/>
</dbReference>
<dbReference type="GO" id="GO:0006465">
    <property type="term" value="P:signal peptide processing"/>
    <property type="evidence" value="ECO:0007669"/>
    <property type="project" value="InterPro"/>
</dbReference>
<dbReference type="PANTHER" id="PTHR43390">
    <property type="entry name" value="SIGNAL PEPTIDASE I"/>
    <property type="match status" value="1"/>
</dbReference>
<keyword evidence="10" id="KW-1185">Reference proteome</keyword>
<sequence>MEMKAMKEILSWIVPIVIGLLVALLIKQFVFQLVRVDGPSMDPNLSDNERVVVLKQATIHRGSVVVFQAQGVDPTATTKTDYVKRVIALPGDTVKSEDGNIYVNGKKVKQNYISSDERTTGTGNWTLASLSNDHAWLKNTDATKVPKGKYFVLGDHRSVSNDGRYWGFVPKSKILGVVKVPFWGSDKTAKKNINTEWKNYFE</sequence>
<accession>A0A0R1RH70</accession>
<dbReference type="InterPro" id="IPR019758">
    <property type="entry name" value="Pept_S26A_signal_pept_1_CS"/>
</dbReference>
<dbReference type="GO" id="GO:0009003">
    <property type="term" value="F:signal peptidase activity"/>
    <property type="evidence" value="ECO:0007669"/>
    <property type="project" value="UniProtKB-EC"/>
</dbReference>
<dbReference type="KEGG" id="lol:LACOL_1714"/>
<proteinExistence type="inferred from homology"/>
<evidence type="ECO:0000256" key="1">
    <source>
        <dbReference type="ARBA" id="ARBA00000677"/>
    </source>
</evidence>
<feature type="transmembrane region" description="Helical" evidence="7">
    <location>
        <begin position="12"/>
        <end position="31"/>
    </location>
</feature>
<dbReference type="Gene3D" id="2.10.109.10">
    <property type="entry name" value="Umud Fragment, subunit A"/>
    <property type="match status" value="1"/>
</dbReference>
<dbReference type="InterPro" id="IPR000223">
    <property type="entry name" value="Pept_S26A_signal_pept_1"/>
</dbReference>
<dbReference type="PATRIC" id="fig|1423778.4.peg.1349"/>
<feature type="active site" evidence="6">
    <location>
        <position position="84"/>
    </location>
</feature>
<dbReference type="EMBL" id="AZFE01000031">
    <property type="protein sequence ID" value="KRL55710.1"/>
    <property type="molecule type" value="Genomic_DNA"/>
</dbReference>
<dbReference type="SUPFAM" id="SSF51306">
    <property type="entry name" value="LexA/Signal peptidase"/>
    <property type="match status" value="1"/>
</dbReference>
<feature type="domain" description="Peptidase S26" evidence="8">
    <location>
        <begin position="10"/>
        <end position="183"/>
    </location>
</feature>
<dbReference type="Pfam" id="PF10502">
    <property type="entry name" value="Peptidase_S26"/>
    <property type="match status" value="1"/>
</dbReference>
<keyword evidence="7" id="KW-0645">Protease</keyword>
<dbReference type="GO" id="GO:0005886">
    <property type="term" value="C:plasma membrane"/>
    <property type="evidence" value="ECO:0007669"/>
    <property type="project" value="UniProtKB-SubCell"/>
</dbReference>
<dbReference type="PANTHER" id="PTHR43390:SF1">
    <property type="entry name" value="CHLOROPLAST PROCESSING PEPTIDASE"/>
    <property type="match status" value="1"/>
</dbReference>
<dbReference type="EC" id="3.4.21.89" evidence="4 7"/>
<dbReference type="STRING" id="1423778.FC70_GL001314"/>
<keyword evidence="5 7" id="KW-0378">Hydrolase</keyword>
<dbReference type="PROSITE" id="PS00761">
    <property type="entry name" value="SPASE_I_3"/>
    <property type="match status" value="1"/>
</dbReference>
<keyword evidence="7" id="KW-1133">Transmembrane helix</keyword>
<comment type="subcellular location">
    <subcellularLocation>
        <location evidence="2">Cell membrane</location>
        <topology evidence="2">Single-pass type II membrane protein</topology>
    </subcellularLocation>
    <subcellularLocation>
        <location evidence="7">Membrane</location>
        <topology evidence="7">Single-pass type II membrane protein</topology>
    </subcellularLocation>
</comment>
<dbReference type="NCBIfam" id="TIGR02227">
    <property type="entry name" value="sigpep_I_bact"/>
    <property type="match status" value="1"/>
</dbReference>
<dbReference type="AlphaFoldDB" id="A0A0R1RH70"/>
<dbReference type="PRINTS" id="PR00727">
    <property type="entry name" value="LEADERPTASE"/>
</dbReference>
<protein>
    <recommendedName>
        <fullName evidence="4 7">Signal peptidase I</fullName>
        <ecNumber evidence="4 7">3.4.21.89</ecNumber>
    </recommendedName>
</protein>
<comment type="similarity">
    <text evidence="3 7">Belongs to the peptidase S26 family.</text>
</comment>
<comment type="caution">
    <text evidence="9">The sequence shown here is derived from an EMBL/GenBank/DDBJ whole genome shotgun (WGS) entry which is preliminary data.</text>
</comment>
<evidence type="ECO:0000256" key="2">
    <source>
        <dbReference type="ARBA" id="ARBA00004401"/>
    </source>
</evidence>
<evidence type="ECO:0000256" key="3">
    <source>
        <dbReference type="ARBA" id="ARBA00009370"/>
    </source>
</evidence>
<name>A0A0R1RH70_9LACO</name>
<evidence type="ECO:0000256" key="5">
    <source>
        <dbReference type="ARBA" id="ARBA00022801"/>
    </source>
</evidence>